<evidence type="ECO:0000259" key="13">
    <source>
        <dbReference type="PROSITE" id="PS50111"/>
    </source>
</evidence>
<comment type="similarity">
    <text evidence="10">Belongs to the methyl-accepting chemotaxis (MCP) protein family.</text>
</comment>
<keyword evidence="4" id="KW-0145">Chemotaxis</keyword>
<accession>A0A7Z2VU36</accession>
<keyword evidence="6 12" id="KW-0812">Transmembrane</keyword>
<dbReference type="AlphaFoldDB" id="A0A7Z2VU36"/>
<feature type="transmembrane region" description="Helical" evidence="12">
    <location>
        <begin position="190"/>
        <end position="210"/>
    </location>
</feature>
<dbReference type="SUPFAM" id="SSF58104">
    <property type="entry name" value="Methyl-accepting chemotaxis protein (MCP) signaling domain"/>
    <property type="match status" value="1"/>
</dbReference>
<dbReference type="Proteomes" id="UP000502415">
    <property type="component" value="Chromosome"/>
</dbReference>
<dbReference type="GO" id="GO:0004888">
    <property type="term" value="F:transmembrane signaling receptor activity"/>
    <property type="evidence" value="ECO:0007669"/>
    <property type="project" value="InterPro"/>
</dbReference>
<evidence type="ECO:0000256" key="8">
    <source>
        <dbReference type="ARBA" id="ARBA00023136"/>
    </source>
</evidence>
<feature type="domain" description="Methyl-accepting transducer" evidence="13">
    <location>
        <begin position="268"/>
        <end position="497"/>
    </location>
</feature>
<keyword evidence="8 12" id="KW-0472">Membrane</keyword>
<evidence type="ECO:0000256" key="12">
    <source>
        <dbReference type="SAM" id="Phobius"/>
    </source>
</evidence>
<evidence type="ECO:0000256" key="2">
    <source>
        <dbReference type="ARBA" id="ARBA00022475"/>
    </source>
</evidence>
<gene>
    <name evidence="15" type="ORF">HH212_05310</name>
</gene>
<dbReference type="GO" id="GO:0006935">
    <property type="term" value="P:chemotaxis"/>
    <property type="evidence" value="ECO:0007669"/>
    <property type="project" value="UniProtKB-KW"/>
</dbReference>
<evidence type="ECO:0000313" key="16">
    <source>
        <dbReference type="Proteomes" id="UP000502415"/>
    </source>
</evidence>
<dbReference type="PANTHER" id="PTHR43531:SF14">
    <property type="entry name" value="METHYL-ACCEPTING CHEMOTAXIS PROTEIN I-RELATED"/>
    <property type="match status" value="1"/>
</dbReference>
<dbReference type="Pfam" id="PF00672">
    <property type="entry name" value="HAMP"/>
    <property type="match status" value="1"/>
</dbReference>
<keyword evidence="9 11" id="KW-0807">Transducer</keyword>
<evidence type="ECO:0000256" key="3">
    <source>
        <dbReference type="ARBA" id="ARBA00022481"/>
    </source>
</evidence>
<sequence length="535" mass="55697">MLNNISIKLRLIFLTVLLNGVAIVVGAVGLVNQGATNAALGTVYNDRVLALDQLGRVQVLMQQNQNALAHAALDSGEDPVPVLAGVEQRSAQASATWAAYEATFLTADEKILARKAAATRAAFLETGLRPALAALRTHDNGLLVSLVKGPMSQAYLPAQDAMQALVRLQLDVAKSEYDAALARYERTHRLSIALIVLGVAGGAALAFYLIRGITGSIAQALHLARSVAAGDLTQAIRIDSKDEIGQLLEALRGMNASLGGIVTRVRAGTDTIGTASQQIAAGNQDLSTRTEEQASSLEETAASMEELTAQVRSNAEHARQANALAQAASGVAGRGGEVIRQVVDTMDGINDASRRIADITGVIDGIAFQTNILALNAAVEAARAGEQGRGFAVVAAEVRNLAQRSATAAREIKGLIEDSVRRVDSGGQLVAAAGQTMGEIVASVQRVTDIMAEISAASTEQNAGIEQVNMAVVQMDQVTQQNAALVEEAAAAADAMQQQALLLLDAVSVFRTADQAARPGRDAAPAPRRYALAAA</sequence>
<dbReference type="Gene3D" id="1.10.287.950">
    <property type="entry name" value="Methyl-accepting chemotaxis protein"/>
    <property type="match status" value="1"/>
</dbReference>
<keyword evidence="5" id="KW-0997">Cell inner membrane</keyword>
<dbReference type="KEGG" id="mfy:HH212_05310"/>
<evidence type="ECO:0000256" key="6">
    <source>
        <dbReference type="ARBA" id="ARBA00022692"/>
    </source>
</evidence>
<comment type="subcellular location">
    <subcellularLocation>
        <location evidence="1">Cell inner membrane</location>
        <topology evidence="1">Multi-pass membrane protein</topology>
    </subcellularLocation>
</comment>
<keyword evidence="3" id="KW-0488">Methylation</keyword>
<dbReference type="GO" id="GO:0005886">
    <property type="term" value="C:plasma membrane"/>
    <property type="evidence" value="ECO:0007669"/>
    <property type="project" value="UniProtKB-SubCell"/>
</dbReference>
<evidence type="ECO:0000313" key="15">
    <source>
        <dbReference type="EMBL" id="QJD99512.1"/>
    </source>
</evidence>
<dbReference type="CDD" id="cd06225">
    <property type="entry name" value="HAMP"/>
    <property type="match status" value="1"/>
</dbReference>
<dbReference type="Pfam" id="PF00015">
    <property type="entry name" value="MCPsignal"/>
    <property type="match status" value="1"/>
</dbReference>
<dbReference type="InterPro" id="IPR004090">
    <property type="entry name" value="Chemotax_Me-accpt_rcpt"/>
</dbReference>
<dbReference type="RefSeq" id="WP_169434411.1">
    <property type="nucleotide sequence ID" value="NZ_CP051685.1"/>
</dbReference>
<evidence type="ECO:0000256" key="11">
    <source>
        <dbReference type="PROSITE-ProRule" id="PRU00284"/>
    </source>
</evidence>
<dbReference type="PROSITE" id="PS50111">
    <property type="entry name" value="CHEMOTAXIS_TRANSDUC_2"/>
    <property type="match status" value="1"/>
</dbReference>
<proteinExistence type="inferred from homology"/>
<dbReference type="InterPro" id="IPR003660">
    <property type="entry name" value="HAMP_dom"/>
</dbReference>
<organism evidence="15 16">
    <name type="scientific">Massilia forsythiae</name>
    <dbReference type="NCBI Taxonomy" id="2728020"/>
    <lineage>
        <taxon>Bacteria</taxon>
        <taxon>Pseudomonadati</taxon>
        <taxon>Pseudomonadota</taxon>
        <taxon>Betaproteobacteria</taxon>
        <taxon>Burkholderiales</taxon>
        <taxon>Oxalobacteraceae</taxon>
        <taxon>Telluria group</taxon>
        <taxon>Massilia</taxon>
    </lineage>
</organism>
<evidence type="ECO:0000256" key="5">
    <source>
        <dbReference type="ARBA" id="ARBA00022519"/>
    </source>
</evidence>
<dbReference type="FunFam" id="1.10.287.950:FF:000001">
    <property type="entry name" value="Methyl-accepting chemotaxis sensory transducer"/>
    <property type="match status" value="1"/>
</dbReference>
<protein>
    <submittedName>
        <fullName evidence="15">HAMP domain-containing protein</fullName>
    </submittedName>
</protein>
<name>A0A7Z2VU36_9BURK</name>
<reference evidence="15 16" key="1">
    <citation type="submission" date="2020-04" db="EMBL/GenBank/DDBJ databases">
        <title>Genome sequencing of novel species.</title>
        <authorList>
            <person name="Heo J."/>
            <person name="Kim S.-J."/>
            <person name="Kim J.-S."/>
            <person name="Hong S.-B."/>
            <person name="Kwon S.-W."/>
        </authorList>
    </citation>
    <scope>NUCLEOTIDE SEQUENCE [LARGE SCALE GENOMIC DNA]</scope>
    <source>
        <strain evidence="15 16">GN2-R2</strain>
    </source>
</reference>
<keyword evidence="2" id="KW-1003">Cell membrane</keyword>
<evidence type="ECO:0000256" key="1">
    <source>
        <dbReference type="ARBA" id="ARBA00004429"/>
    </source>
</evidence>
<feature type="domain" description="HAMP" evidence="14">
    <location>
        <begin position="211"/>
        <end position="263"/>
    </location>
</feature>
<evidence type="ECO:0000256" key="4">
    <source>
        <dbReference type="ARBA" id="ARBA00022500"/>
    </source>
</evidence>
<keyword evidence="16" id="KW-1185">Reference proteome</keyword>
<feature type="transmembrane region" description="Helical" evidence="12">
    <location>
        <begin position="12"/>
        <end position="31"/>
    </location>
</feature>
<dbReference type="EMBL" id="CP051685">
    <property type="protein sequence ID" value="QJD99512.1"/>
    <property type="molecule type" value="Genomic_DNA"/>
</dbReference>
<dbReference type="PANTHER" id="PTHR43531">
    <property type="entry name" value="PROTEIN ICFG"/>
    <property type="match status" value="1"/>
</dbReference>
<dbReference type="PROSITE" id="PS50885">
    <property type="entry name" value="HAMP"/>
    <property type="match status" value="1"/>
</dbReference>
<evidence type="ECO:0000256" key="7">
    <source>
        <dbReference type="ARBA" id="ARBA00022989"/>
    </source>
</evidence>
<dbReference type="Pfam" id="PF02203">
    <property type="entry name" value="TarH"/>
    <property type="match status" value="1"/>
</dbReference>
<dbReference type="SMART" id="SM00283">
    <property type="entry name" value="MA"/>
    <property type="match status" value="1"/>
</dbReference>
<dbReference type="InterPro" id="IPR004089">
    <property type="entry name" value="MCPsignal_dom"/>
</dbReference>
<dbReference type="SMART" id="SM00304">
    <property type="entry name" value="HAMP"/>
    <property type="match status" value="1"/>
</dbReference>
<dbReference type="InterPro" id="IPR003122">
    <property type="entry name" value="Tar_rcpt_lig-bd"/>
</dbReference>
<evidence type="ECO:0000256" key="9">
    <source>
        <dbReference type="ARBA" id="ARBA00023224"/>
    </source>
</evidence>
<dbReference type="GO" id="GO:0007165">
    <property type="term" value="P:signal transduction"/>
    <property type="evidence" value="ECO:0007669"/>
    <property type="project" value="UniProtKB-KW"/>
</dbReference>
<dbReference type="PRINTS" id="PR00260">
    <property type="entry name" value="CHEMTRNSDUCR"/>
</dbReference>
<dbReference type="CDD" id="cd11386">
    <property type="entry name" value="MCP_signal"/>
    <property type="match status" value="1"/>
</dbReference>
<keyword evidence="7 12" id="KW-1133">Transmembrane helix</keyword>
<evidence type="ECO:0000259" key="14">
    <source>
        <dbReference type="PROSITE" id="PS50885"/>
    </source>
</evidence>
<evidence type="ECO:0000256" key="10">
    <source>
        <dbReference type="ARBA" id="ARBA00029447"/>
    </source>
</evidence>
<dbReference type="InterPro" id="IPR051310">
    <property type="entry name" value="MCP_chemotaxis"/>
</dbReference>